<evidence type="ECO:0000313" key="2">
    <source>
        <dbReference type="EMBL" id="RNL65341.1"/>
    </source>
</evidence>
<feature type="transmembrane region" description="Helical" evidence="1">
    <location>
        <begin position="195"/>
        <end position="220"/>
    </location>
</feature>
<organism evidence="2 3">
    <name type="scientific">Nocardioides marmoriginsengisoli</name>
    <dbReference type="NCBI Taxonomy" id="661483"/>
    <lineage>
        <taxon>Bacteria</taxon>
        <taxon>Bacillati</taxon>
        <taxon>Actinomycetota</taxon>
        <taxon>Actinomycetes</taxon>
        <taxon>Propionibacteriales</taxon>
        <taxon>Nocardioidaceae</taxon>
        <taxon>Nocardioides</taxon>
    </lineage>
</organism>
<protein>
    <submittedName>
        <fullName evidence="2">Uncharacterized protein</fullName>
    </submittedName>
</protein>
<keyword evidence="1" id="KW-0472">Membrane</keyword>
<name>A0A3N0CPW1_9ACTN</name>
<keyword evidence="1" id="KW-1133">Transmembrane helix</keyword>
<gene>
    <name evidence="2" type="ORF">EFK50_05120</name>
</gene>
<feature type="transmembrane region" description="Helical" evidence="1">
    <location>
        <begin position="274"/>
        <end position="294"/>
    </location>
</feature>
<keyword evidence="3" id="KW-1185">Reference proteome</keyword>
<keyword evidence="1" id="KW-0812">Transmembrane</keyword>
<accession>A0A3N0CPW1</accession>
<dbReference type="InterPro" id="IPR045931">
    <property type="entry name" value="DUF6350"/>
</dbReference>
<comment type="caution">
    <text evidence="2">The sequence shown here is derived from an EMBL/GenBank/DDBJ whole genome shotgun (WGS) entry which is preliminary data.</text>
</comment>
<feature type="transmembrane region" description="Helical" evidence="1">
    <location>
        <begin position="21"/>
        <end position="54"/>
    </location>
</feature>
<dbReference type="Proteomes" id="UP000267128">
    <property type="component" value="Unassembled WGS sequence"/>
</dbReference>
<dbReference type="EMBL" id="RJSE01000003">
    <property type="protein sequence ID" value="RNL65341.1"/>
    <property type="molecule type" value="Genomic_DNA"/>
</dbReference>
<evidence type="ECO:0000313" key="3">
    <source>
        <dbReference type="Proteomes" id="UP000267128"/>
    </source>
</evidence>
<feature type="transmembrane region" description="Helical" evidence="1">
    <location>
        <begin position="240"/>
        <end position="262"/>
    </location>
</feature>
<feature type="transmembrane region" description="Helical" evidence="1">
    <location>
        <begin position="333"/>
        <end position="355"/>
    </location>
</feature>
<evidence type="ECO:0000256" key="1">
    <source>
        <dbReference type="SAM" id="Phobius"/>
    </source>
</evidence>
<proteinExistence type="predicted"/>
<feature type="transmembrane region" description="Helical" evidence="1">
    <location>
        <begin position="375"/>
        <end position="396"/>
    </location>
</feature>
<feature type="transmembrane region" description="Helical" evidence="1">
    <location>
        <begin position="300"/>
        <end position="321"/>
    </location>
</feature>
<dbReference type="Pfam" id="PF19877">
    <property type="entry name" value="DUF6350"/>
    <property type="match status" value="1"/>
</dbReference>
<dbReference type="AlphaFoldDB" id="A0A3N0CPW1"/>
<feature type="transmembrane region" description="Helical" evidence="1">
    <location>
        <begin position="124"/>
        <end position="148"/>
    </location>
</feature>
<reference evidence="2 3" key="1">
    <citation type="submission" date="2018-11" db="EMBL/GenBank/DDBJ databases">
        <authorList>
            <person name="Li F."/>
        </authorList>
    </citation>
    <scope>NUCLEOTIDE SEQUENCE [LARGE SCALE GENOMIC DNA]</scope>
    <source>
        <strain evidence="2 3">Gsoil 097</strain>
    </source>
</reference>
<feature type="transmembrane region" description="Helical" evidence="1">
    <location>
        <begin position="154"/>
        <end position="175"/>
    </location>
</feature>
<sequence>MSNPTDPTVRLRRGTGTPADAGRSLAAAAALAGLVAAGVTLVICMSLALTGWFLADAGAHGDTTDALRAGADGWLVGHGSRLDLAGLRLGMTPLALTMMLLLGTFRAGRWATRRADGTADDRTLATAAAALVGCYVVIAVLVCVVATQSGATPGLGRTVLGALLVGTVGGGLGLASGTGRLDDWLDLAPRWARELAVGAAVSALALVAAGAALVAISLLFSFNEASSIYSGLGLSAGDALTFTFLMLLMAPNAALLGSAYLLGPGFAFGTGTTVTPTAVGLGAVPAFPILAALPDDGPPPGWLVGVLVVPAVCAAVGTVVARRDTEPLAYDLAALRGAGTGFAAGVLITIAIALAGGPLGTGRLSEIGAPLAEVLMFSTGIMGLGGLIGGMGQAWAQRRRH</sequence>
<feature type="transmembrane region" description="Helical" evidence="1">
    <location>
        <begin position="85"/>
        <end position="103"/>
    </location>
</feature>